<dbReference type="Gene3D" id="2.40.50.450">
    <property type="match status" value="1"/>
</dbReference>
<dbReference type="EC" id="7.6.2.9" evidence="11"/>
<keyword evidence="6 14" id="KW-0067">ATP-binding</keyword>
<dbReference type="PROSITE" id="PS50893">
    <property type="entry name" value="ABC_TRANSPORTER_2"/>
    <property type="match status" value="1"/>
</dbReference>
<reference evidence="13" key="2">
    <citation type="submission" date="2020-02" db="EMBL/GenBank/DDBJ databases">
        <authorList>
            <person name="Matsumoto Y."/>
            <person name="Motooka D."/>
            <person name="Nakamura S."/>
        </authorList>
    </citation>
    <scope>NUCLEOTIDE SEQUENCE</scope>
    <source>
        <strain evidence="13">JCM 12375</strain>
    </source>
</reference>
<keyword evidence="3" id="KW-0410">Iron transport</keyword>
<keyword evidence="10" id="KW-0472">Membrane</keyword>
<dbReference type="InterPro" id="IPR050093">
    <property type="entry name" value="ABC_SmlMolc_Importer"/>
</dbReference>
<dbReference type="PROSITE" id="PS00211">
    <property type="entry name" value="ABC_TRANSPORTER_1"/>
    <property type="match status" value="1"/>
</dbReference>
<dbReference type="InterPro" id="IPR015853">
    <property type="entry name" value="ABC_transpr_FbpC"/>
</dbReference>
<evidence type="ECO:0000313" key="14">
    <source>
        <dbReference type="EMBL" id="BDY31003.1"/>
    </source>
</evidence>
<evidence type="ECO:0000256" key="7">
    <source>
        <dbReference type="ARBA" id="ARBA00022967"/>
    </source>
</evidence>
<dbReference type="GO" id="GO:0015408">
    <property type="term" value="F:ABC-type ferric iron transporter activity"/>
    <property type="evidence" value="ECO:0007669"/>
    <property type="project" value="InterPro"/>
</dbReference>
<protein>
    <recommendedName>
        <fullName evidence="11">ABC-type quaternary amine transporter</fullName>
        <ecNumber evidence="11">7.6.2.9</ecNumber>
    </recommendedName>
</protein>
<keyword evidence="1" id="KW-0813">Transport</keyword>
<proteinExistence type="predicted"/>
<reference evidence="14" key="3">
    <citation type="submission" date="2023-03" db="EMBL/GenBank/DDBJ databases">
        <title>Draft genome sequence of a Mycolicibacterium mageritense strain H4_3_1 isolated from a hybrid biological-inorganic system reactor.</title>
        <authorList>
            <person name="Feng X."/>
            <person name="Kazama D."/>
            <person name="Sato K."/>
            <person name="Kobayashi H."/>
        </authorList>
    </citation>
    <scope>NUCLEOTIDE SEQUENCE</scope>
    <source>
        <strain evidence="14">H4_3_1</strain>
    </source>
</reference>
<feature type="domain" description="ABC transporter" evidence="12">
    <location>
        <begin position="6"/>
        <end position="240"/>
    </location>
</feature>
<accession>A0AAI8XQK5</accession>
<evidence type="ECO:0000256" key="11">
    <source>
        <dbReference type="ARBA" id="ARBA00066388"/>
    </source>
</evidence>
<dbReference type="PANTHER" id="PTHR42781">
    <property type="entry name" value="SPERMIDINE/PUTRESCINE IMPORT ATP-BINDING PROTEIN POTA"/>
    <property type="match status" value="1"/>
</dbReference>
<dbReference type="Proteomes" id="UP000465622">
    <property type="component" value="Chromosome"/>
</dbReference>
<dbReference type="InterPro" id="IPR055223">
    <property type="entry name" value="FbpC_RD"/>
</dbReference>
<dbReference type="Pfam" id="PF00005">
    <property type="entry name" value="ABC_tran"/>
    <property type="match status" value="1"/>
</dbReference>
<dbReference type="RefSeq" id="WP_036436650.1">
    <property type="nucleotide sequence ID" value="NZ_AP022567.1"/>
</dbReference>
<dbReference type="Pfam" id="PF22443">
    <property type="entry name" value="FbpC-like_RD"/>
    <property type="match status" value="1"/>
</dbReference>
<organism evidence="14 16">
    <name type="scientific">Mycolicibacterium mageritense</name>
    <name type="common">Mycobacterium mageritense</name>
    <dbReference type="NCBI Taxonomy" id="53462"/>
    <lineage>
        <taxon>Bacteria</taxon>
        <taxon>Bacillati</taxon>
        <taxon>Actinomycetota</taxon>
        <taxon>Actinomycetes</taxon>
        <taxon>Mycobacteriales</taxon>
        <taxon>Mycobacteriaceae</taxon>
        <taxon>Mycolicibacterium</taxon>
    </lineage>
</organism>
<dbReference type="SUPFAM" id="SSF50331">
    <property type="entry name" value="MOP-like"/>
    <property type="match status" value="1"/>
</dbReference>
<dbReference type="GO" id="GO:0005524">
    <property type="term" value="F:ATP binding"/>
    <property type="evidence" value="ECO:0007669"/>
    <property type="project" value="UniProtKB-KW"/>
</dbReference>
<keyword evidence="9" id="KW-0406">Ion transport</keyword>
<dbReference type="InterPro" id="IPR027417">
    <property type="entry name" value="P-loop_NTPase"/>
</dbReference>
<keyword evidence="7" id="KW-1278">Translocase</keyword>
<dbReference type="PANTHER" id="PTHR42781:SF5">
    <property type="entry name" value="PUTRESCINE TRANSPORT ATP-BINDING PROTEIN POTG"/>
    <property type="match status" value="1"/>
</dbReference>
<evidence type="ECO:0000259" key="12">
    <source>
        <dbReference type="PROSITE" id="PS50893"/>
    </source>
</evidence>
<name>A0AAI8XQK5_MYCME</name>
<evidence type="ECO:0000256" key="6">
    <source>
        <dbReference type="ARBA" id="ARBA00022840"/>
    </source>
</evidence>
<evidence type="ECO:0000256" key="2">
    <source>
        <dbReference type="ARBA" id="ARBA00022475"/>
    </source>
</evidence>
<dbReference type="InterPro" id="IPR017871">
    <property type="entry name" value="ABC_transporter-like_CS"/>
</dbReference>
<evidence type="ECO:0000313" key="15">
    <source>
        <dbReference type="Proteomes" id="UP000465622"/>
    </source>
</evidence>
<dbReference type="SUPFAM" id="SSF52540">
    <property type="entry name" value="P-loop containing nucleoside triphosphate hydrolases"/>
    <property type="match status" value="1"/>
</dbReference>
<evidence type="ECO:0000256" key="10">
    <source>
        <dbReference type="ARBA" id="ARBA00023136"/>
    </source>
</evidence>
<sequence length="350" mass="36664">MSTPTLQTRNLAKSFNGTTVLHDIDLDLAPGTVTAVVGASGCGKTTLLRLIAGFESPDAGSVTIDGREVATAHRHVPAHQRGVGYVAQDGALFPHLTVGQNVGYGLRGVLRGRAARSRITELLETVSLDGSFADRHPHQLSGGQQQRVALARALARRPALMLLDEPFSALDTGLRASTRKAVAATLADAGVTTLLVTHDQEEALSLADQVAVMRDGRFTQVGAPMQVYHHPRDRFTAEFLGDCVTLACTVSGGFADCALGRIPVQPGVDDGTATILLRPEQLVATAVSDTEGPSGVGTVVATEFLGHDVLLTIDPAGDAAPVTVRQHSLNPPAVDTKVRIKVLGSGTVFR</sequence>
<dbReference type="CDD" id="cd03259">
    <property type="entry name" value="ABC_Carb_Solutes_like"/>
    <property type="match status" value="1"/>
</dbReference>
<keyword evidence="8" id="KW-0408">Iron</keyword>
<dbReference type="GO" id="GO:0016887">
    <property type="term" value="F:ATP hydrolysis activity"/>
    <property type="evidence" value="ECO:0007669"/>
    <property type="project" value="InterPro"/>
</dbReference>
<dbReference type="GO" id="GO:0043190">
    <property type="term" value="C:ATP-binding cassette (ABC) transporter complex"/>
    <property type="evidence" value="ECO:0007669"/>
    <property type="project" value="InterPro"/>
</dbReference>
<keyword evidence="5" id="KW-0547">Nucleotide-binding</keyword>
<dbReference type="Proteomes" id="UP001241092">
    <property type="component" value="Chromosome"/>
</dbReference>
<dbReference type="EMBL" id="AP022567">
    <property type="protein sequence ID" value="BBX36177.1"/>
    <property type="molecule type" value="Genomic_DNA"/>
</dbReference>
<gene>
    <name evidence="14" type="primary">fbpC_2</name>
    <name evidence="13" type="synonym">fbpC</name>
    <name evidence="14" type="ORF">hbim_04955</name>
    <name evidence="13" type="ORF">MMAGJ_54590</name>
</gene>
<dbReference type="InterPro" id="IPR003439">
    <property type="entry name" value="ABC_transporter-like_ATP-bd"/>
</dbReference>
<keyword evidence="2" id="KW-1003">Cell membrane</keyword>
<evidence type="ECO:0000256" key="5">
    <source>
        <dbReference type="ARBA" id="ARBA00022741"/>
    </source>
</evidence>
<dbReference type="Gene3D" id="3.40.50.300">
    <property type="entry name" value="P-loop containing nucleotide triphosphate hydrolases"/>
    <property type="match status" value="1"/>
</dbReference>
<evidence type="ECO:0000313" key="13">
    <source>
        <dbReference type="EMBL" id="BBX36177.1"/>
    </source>
</evidence>
<evidence type="ECO:0000256" key="8">
    <source>
        <dbReference type="ARBA" id="ARBA00023004"/>
    </source>
</evidence>
<evidence type="ECO:0000256" key="1">
    <source>
        <dbReference type="ARBA" id="ARBA00022448"/>
    </source>
</evidence>
<keyword evidence="15" id="KW-1185">Reference proteome</keyword>
<dbReference type="SMART" id="SM00382">
    <property type="entry name" value="AAA"/>
    <property type="match status" value="1"/>
</dbReference>
<evidence type="ECO:0000256" key="4">
    <source>
        <dbReference type="ARBA" id="ARBA00022519"/>
    </source>
</evidence>
<evidence type="ECO:0000256" key="3">
    <source>
        <dbReference type="ARBA" id="ARBA00022496"/>
    </source>
</evidence>
<dbReference type="GO" id="GO:0015418">
    <property type="term" value="F:ABC-type quaternary ammonium compound transporting activity"/>
    <property type="evidence" value="ECO:0007669"/>
    <property type="project" value="UniProtKB-EC"/>
</dbReference>
<dbReference type="FunFam" id="3.40.50.300:FF:000425">
    <property type="entry name" value="Probable ABC transporter, ATP-binding subunit"/>
    <property type="match status" value="1"/>
</dbReference>
<dbReference type="EMBL" id="AP027452">
    <property type="protein sequence ID" value="BDY31003.1"/>
    <property type="molecule type" value="Genomic_DNA"/>
</dbReference>
<keyword evidence="4" id="KW-0997">Cell inner membrane</keyword>
<dbReference type="AlphaFoldDB" id="A0AAI8XQK5"/>
<dbReference type="InterPro" id="IPR003593">
    <property type="entry name" value="AAA+_ATPase"/>
</dbReference>
<reference evidence="13 15" key="1">
    <citation type="journal article" date="2019" name="Emerg. Microbes Infect.">
        <title>Comprehensive subspecies identification of 175 nontuberculous mycobacteria species based on 7547 genomic profiles.</title>
        <authorList>
            <person name="Matsumoto Y."/>
            <person name="Kinjo T."/>
            <person name="Motooka D."/>
            <person name="Nabeya D."/>
            <person name="Jung N."/>
            <person name="Uechi K."/>
            <person name="Horii T."/>
            <person name="Iida T."/>
            <person name="Fujita J."/>
            <person name="Nakamura S."/>
        </authorList>
    </citation>
    <scope>NUCLEOTIDE SEQUENCE [LARGE SCALE GENOMIC DNA]</scope>
    <source>
        <strain evidence="13 15">JCM 12375</strain>
    </source>
</reference>
<dbReference type="InterPro" id="IPR008995">
    <property type="entry name" value="Mo/tungstate-bd_C_term_dom"/>
</dbReference>
<evidence type="ECO:0000313" key="16">
    <source>
        <dbReference type="Proteomes" id="UP001241092"/>
    </source>
</evidence>
<evidence type="ECO:0000256" key="9">
    <source>
        <dbReference type="ARBA" id="ARBA00023065"/>
    </source>
</evidence>